<name>X1BQ95_9ZZZZ</name>
<dbReference type="PANTHER" id="PTHR10151">
    <property type="entry name" value="ECTONUCLEOTIDE PYROPHOSPHATASE/PHOSPHODIESTERASE"/>
    <property type="match status" value="1"/>
</dbReference>
<dbReference type="Pfam" id="PF01663">
    <property type="entry name" value="Phosphodiest"/>
    <property type="match status" value="1"/>
</dbReference>
<feature type="non-terminal residue" evidence="1">
    <location>
        <position position="298"/>
    </location>
</feature>
<dbReference type="GO" id="GO:0016787">
    <property type="term" value="F:hydrolase activity"/>
    <property type="evidence" value="ECO:0007669"/>
    <property type="project" value="UniProtKB-ARBA"/>
</dbReference>
<dbReference type="EMBL" id="BART01017898">
    <property type="protein sequence ID" value="GAG83372.1"/>
    <property type="molecule type" value="Genomic_DNA"/>
</dbReference>
<dbReference type="PANTHER" id="PTHR10151:SF120">
    <property type="entry name" value="BIS(5'-ADENOSYL)-TRIPHOSPHATASE"/>
    <property type="match status" value="1"/>
</dbReference>
<feature type="non-terminal residue" evidence="1">
    <location>
        <position position="1"/>
    </location>
</feature>
<reference evidence="1" key="1">
    <citation type="journal article" date="2014" name="Front. Microbiol.">
        <title>High frequency of phylogenetically diverse reductive dehalogenase-homologous genes in deep subseafloor sedimentary metagenomes.</title>
        <authorList>
            <person name="Kawai M."/>
            <person name="Futagami T."/>
            <person name="Toyoda A."/>
            <person name="Takaki Y."/>
            <person name="Nishi S."/>
            <person name="Hori S."/>
            <person name="Arai W."/>
            <person name="Tsubouchi T."/>
            <person name="Morono Y."/>
            <person name="Uchiyama I."/>
            <person name="Ito T."/>
            <person name="Fujiyama A."/>
            <person name="Inagaki F."/>
            <person name="Takami H."/>
        </authorList>
    </citation>
    <scope>NUCLEOTIDE SEQUENCE</scope>
    <source>
        <strain evidence="1">Expedition CK06-06</strain>
    </source>
</reference>
<organism evidence="1">
    <name type="scientific">marine sediment metagenome</name>
    <dbReference type="NCBI Taxonomy" id="412755"/>
    <lineage>
        <taxon>unclassified sequences</taxon>
        <taxon>metagenomes</taxon>
        <taxon>ecological metagenomes</taxon>
    </lineage>
</organism>
<comment type="caution">
    <text evidence="1">The sequence shown here is derived from an EMBL/GenBank/DDBJ whole genome shotgun (WGS) entry which is preliminary data.</text>
</comment>
<dbReference type="SUPFAM" id="SSF53649">
    <property type="entry name" value="Alkaline phosphatase-like"/>
    <property type="match status" value="1"/>
</dbReference>
<dbReference type="AlphaFoldDB" id="X1BQ95"/>
<dbReference type="InterPro" id="IPR017850">
    <property type="entry name" value="Alkaline_phosphatase_core_sf"/>
</dbReference>
<dbReference type="InterPro" id="IPR002591">
    <property type="entry name" value="Phosphodiest/P_Trfase"/>
</dbReference>
<accession>X1BQ95</accession>
<evidence type="ECO:0000313" key="1">
    <source>
        <dbReference type="EMBL" id="GAG83372.1"/>
    </source>
</evidence>
<protein>
    <submittedName>
        <fullName evidence="1">Uncharacterized protein</fullName>
    </submittedName>
</protein>
<dbReference type="GO" id="GO:0005773">
    <property type="term" value="C:vacuole"/>
    <property type="evidence" value="ECO:0007669"/>
    <property type="project" value="TreeGrafter"/>
</dbReference>
<dbReference type="Gene3D" id="3.40.720.10">
    <property type="entry name" value="Alkaline Phosphatase, subunit A"/>
    <property type="match status" value="1"/>
</dbReference>
<sequence>DRKKMMARTDSGIIHKTIDVLKKPKRYFKNSEPPIISVLWFMTPDILLHFFGSKSQIYKLNIMHIDKVIGVLLDELKKLGYHNDTAIAITSDHGNYTAQRYGEITNFFSSKLLTHYHPRKNLRGNMDISKYDGVGFFNFKGKNNSNIENSWSHPTIEEMEKYGPKKVNLLQELFKIKGSHLMYYRDENNTVDKGIIHLKRKIKDSNKIISGAIEYSGKGNSYKTKYIMDNDEIDIFGYLNDENACKLLDNKFHTIQEWLSATYHLDYPQYPDLIPRHFKNPRSSDLILSNDGSVVFNL</sequence>
<gene>
    <name evidence="1" type="ORF">S01H4_33915</name>
</gene>
<proteinExistence type="predicted"/>